<sequence length="84" mass="9407">MSTYDDYAKLFNLDSTPVEQSSITSSTTYFTIFLILISFSFLSMTLLGDIKNKSFITYLINSIVTSICVGLTVIYVSNYVGVYI</sequence>
<feature type="transmembrane region" description="Helical" evidence="6">
    <location>
        <begin position="55"/>
        <end position="76"/>
    </location>
</feature>
<comment type="function">
    <text evidence="6">Subunit of the oligosaccharyl transferase (OST) complex that catalyzes the initial transfer of a defined glycan (Glc(3)Man(9)GlcNAc(2) in eukaryotes) from the lipid carrier dolichol-pyrophosphate to an asparagine residue within an Asn-X-Ser/Thr consensus motif in nascent polypeptide chains, the first step in protein N-glycosylation. N-glycosylation occurs cotranslationally and the complex associates with the Sec61 complex at the channel-forming translocon complex that mediates protein translocation across the endoplasmic reticulum (ER). All subunits are required for a maximal enzyme activity.</text>
</comment>
<accession>A0A9W4XBP3</accession>
<reference evidence="7" key="1">
    <citation type="submission" date="2022-12" db="EMBL/GenBank/DDBJ databases">
        <authorList>
            <person name="Brejova B."/>
        </authorList>
    </citation>
    <scope>NUCLEOTIDE SEQUENCE</scope>
</reference>
<dbReference type="InterPro" id="IPR007915">
    <property type="entry name" value="TMEM258/Ost5"/>
</dbReference>
<name>A0A9W4XBP3_9ASCO</name>
<feature type="transmembrane region" description="Helical" evidence="6">
    <location>
        <begin position="29"/>
        <end position="48"/>
    </location>
</feature>
<evidence type="ECO:0000256" key="2">
    <source>
        <dbReference type="ARBA" id="ARBA00009825"/>
    </source>
</evidence>
<gene>
    <name evidence="7" type="ORF">CANVERA_P4203</name>
</gene>
<organism evidence="7 8">
    <name type="scientific">Candida verbasci</name>
    <dbReference type="NCBI Taxonomy" id="1227364"/>
    <lineage>
        <taxon>Eukaryota</taxon>
        <taxon>Fungi</taxon>
        <taxon>Dikarya</taxon>
        <taxon>Ascomycota</taxon>
        <taxon>Saccharomycotina</taxon>
        <taxon>Pichiomycetes</taxon>
        <taxon>Debaryomycetaceae</taxon>
        <taxon>Candida/Lodderomyces clade</taxon>
        <taxon>Candida</taxon>
    </lineage>
</organism>
<evidence type="ECO:0000256" key="5">
    <source>
        <dbReference type="ARBA" id="ARBA00023136"/>
    </source>
</evidence>
<keyword evidence="4 6" id="KW-1133">Transmembrane helix</keyword>
<dbReference type="OrthoDB" id="4019621at2759"/>
<comment type="subunit">
    <text evidence="6">Component of the oligosaccharyltransferase (OST) complex.</text>
</comment>
<evidence type="ECO:0000313" key="8">
    <source>
        <dbReference type="Proteomes" id="UP001152885"/>
    </source>
</evidence>
<dbReference type="AlphaFoldDB" id="A0A9W4XBP3"/>
<evidence type="ECO:0000313" key="7">
    <source>
        <dbReference type="EMBL" id="CAI5759692.1"/>
    </source>
</evidence>
<proteinExistence type="inferred from homology"/>
<evidence type="ECO:0000256" key="1">
    <source>
        <dbReference type="ARBA" id="ARBA00004141"/>
    </source>
</evidence>
<keyword evidence="8" id="KW-1185">Reference proteome</keyword>
<protein>
    <recommendedName>
        <fullName evidence="6">Dolichyl-diphosphooligosaccharide-protein glycosyltransferase subunit OST5</fullName>
    </recommendedName>
</protein>
<comment type="subcellular location">
    <subcellularLocation>
        <location evidence="1 6">Membrane</location>
        <topology evidence="1 6">Multi-pass membrane protein</topology>
    </subcellularLocation>
</comment>
<comment type="similarity">
    <text evidence="2 6">Belongs to the OST5 family.</text>
</comment>
<dbReference type="GO" id="GO:0006487">
    <property type="term" value="P:protein N-linked glycosylation"/>
    <property type="evidence" value="ECO:0007669"/>
    <property type="project" value="UniProtKB-UniRule"/>
</dbReference>
<evidence type="ECO:0000256" key="3">
    <source>
        <dbReference type="ARBA" id="ARBA00022692"/>
    </source>
</evidence>
<dbReference type="Pfam" id="PF05251">
    <property type="entry name" value="Ost5"/>
    <property type="match status" value="1"/>
</dbReference>
<dbReference type="GO" id="GO:0008250">
    <property type="term" value="C:oligosaccharyltransferase complex"/>
    <property type="evidence" value="ECO:0007669"/>
    <property type="project" value="UniProtKB-UniRule"/>
</dbReference>
<dbReference type="Proteomes" id="UP001152885">
    <property type="component" value="Unassembled WGS sequence"/>
</dbReference>
<keyword evidence="5 6" id="KW-0472">Membrane</keyword>
<comment type="caution">
    <text evidence="7">The sequence shown here is derived from an EMBL/GenBank/DDBJ whole genome shotgun (WGS) entry which is preliminary data.</text>
</comment>
<evidence type="ECO:0000256" key="6">
    <source>
        <dbReference type="RuleBase" id="RU367008"/>
    </source>
</evidence>
<evidence type="ECO:0000256" key="4">
    <source>
        <dbReference type="ARBA" id="ARBA00022989"/>
    </source>
</evidence>
<dbReference type="EMBL" id="CANTUO010000005">
    <property type="protein sequence ID" value="CAI5759692.1"/>
    <property type="molecule type" value="Genomic_DNA"/>
</dbReference>
<keyword evidence="3 6" id="KW-0812">Transmembrane</keyword>